<keyword evidence="4" id="KW-0175">Coiled coil</keyword>
<dbReference type="RefSeq" id="WP_063635463.1">
    <property type="nucleotide sequence ID" value="NZ_CP015285.1"/>
</dbReference>
<dbReference type="GO" id="GO:0007165">
    <property type="term" value="P:signal transduction"/>
    <property type="evidence" value="ECO:0007669"/>
    <property type="project" value="UniProtKB-KW"/>
</dbReference>
<gene>
    <name evidence="8" type="ORF">A6A40_11115</name>
</gene>
<dbReference type="GO" id="GO:0016020">
    <property type="term" value="C:membrane"/>
    <property type="evidence" value="ECO:0007669"/>
    <property type="project" value="InterPro"/>
</dbReference>
<dbReference type="SMART" id="SM00304">
    <property type="entry name" value="HAMP"/>
    <property type="match status" value="1"/>
</dbReference>
<evidence type="ECO:0000313" key="8">
    <source>
        <dbReference type="EMBL" id="ANC92407.1"/>
    </source>
</evidence>
<keyword evidence="1 3" id="KW-0807">Transducer</keyword>
<dbReference type="Pfam" id="PF00015">
    <property type="entry name" value="MCPsignal"/>
    <property type="match status" value="1"/>
</dbReference>
<feature type="domain" description="Methyl-accepting transducer" evidence="6">
    <location>
        <begin position="307"/>
        <end position="543"/>
    </location>
</feature>
<keyword evidence="5" id="KW-1133">Transmembrane helix</keyword>
<organism evidence="8 9">
    <name type="scientific">Azospirillum humicireducens</name>
    <dbReference type="NCBI Taxonomy" id="1226968"/>
    <lineage>
        <taxon>Bacteria</taxon>
        <taxon>Pseudomonadati</taxon>
        <taxon>Pseudomonadota</taxon>
        <taxon>Alphaproteobacteria</taxon>
        <taxon>Rhodospirillales</taxon>
        <taxon>Azospirillaceae</taxon>
        <taxon>Azospirillum</taxon>
    </lineage>
</organism>
<dbReference type="SMART" id="SM00283">
    <property type="entry name" value="MA"/>
    <property type="match status" value="1"/>
</dbReference>
<protein>
    <submittedName>
        <fullName evidence="8">Methyl-accepting chemotaxis protein</fullName>
    </submittedName>
</protein>
<evidence type="ECO:0000256" key="2">
    <source>
        <dbReference type="ARBA" id="ARBA00029447"/>
    </source>
</evidence>
<sequence>MSGGVFARLSGLSVAGRVFAAPLMGIVLTVAALVLADRESEQALGAVDGIHSEAAERLGRIDRLVAIAYVIHSDVSRHLALSGSGIEEAKLQAMRDAIAANLGKARTEIAELRALPLAEAERAMLDEVSARLGTYAKAVDEMNQMAAIDRLIGIPMMAHTDDQFAALTAKVMETQAAIGRSTAAATQATRDATGAARRDFALVMGGLLLAMMAAGLVLARSITRPLQQLSRTTTELAAGRLDGVVEGGWMRNEIGAMARALEVFQTNAREVERLTADQQRQKAEAEAEKHRAIQELADLFEARVAEVVQQVGAGAHQVRSNAAGMLERADSANRQAATVAAASAQAGSSVQTAAAATEEMSASIAEIGAQVRRSFDMVRGAVRAVEETDGHVVGLSDAAHRIGEIVGLINSIAAQTNLLALNATIEAARAGEAGKGFAVVASEVKSLANQTAKATEDIGTQIAAMQQVTGAAVAAIRGVGETVVGIDEIVGSIAGAMEQQAAATGEITRNVQEAAAGTSDVSRTITAVSASASETGTAAGEVLRAAELLDGQAVTLSREVKHFIGRLRAG</sequence>
<dbReference type="InterPro" id="IPR003660">
    <property type="entry name" value="HAMP_dom"/>
</dbReference>
<feature type="domain" description="HAMP" evidence="7">
    <location>
        <begin position="220"/>
        <end position="273"/>
    </location>
</feature>
<evidence type="ECO:0000313" key="9">
    <source>
        <dbReference type="Proteomes" id="UP000077405"/>
    </source>
</evidence>
<dbReference type="PROSITE" id="PS50885">
    <property type="entry name" value="HAMP"/>
    <property type="match status" value="1"/>
</dbReference>
<dbReference type="InterPro" id="IPR004089">
    <property type="entry name" value="MCPsignal_dom"/>
</dbReference>
<feature type="transmembrane region" description="Helical" evidence="5">
    <location>
        <begin position="200"/>
        <end position="219"/>
    </location>
</feature>
<dbReference type="Gene3D" id="1.10.287.950">
    <property type="entry name" value="Methyl-accepting chemotaxis protein"/>
    <property type="match status" value="1"/>
</dbReference>
<dbReference type="CDD" id="cd06225">
    <property type="entry name" value="HAMP"/>
    <property type="match status" value="1"/>
</dbReference>
<keyword evidence="5" id="KW-0812">Transmembrane</keyword>
<evidence type="ECO:0000256" key="3">
    <source>
        <dbReference type="PROSITE-ProRule" id="PRU00284"/>
    </source>
</evidence>
<evidence type="ECO:0000256" key="4">
    <source>
        <dbReference type="SAM" id="Coils"/>
    </source>
</evidence>
<dbReference type="PANTHER" id="PTHR32089:SF112">
    <property type="entry name" value="LYSOZYME-LIKE PROTEIN-RELATED"/>
    <property type="match status" value="1"/>
</dbReference>
<name>A0A161IU88_9PROT</name>
<dbReference type="Gene3D" id="6.10.340.10">
    <property type="match status" value="1"/>
</dbReference>
<dbReference type="PANTHER" id="PTHR32089">
    <property type="entry name" value="METHYL-ACCEPTING CHEMOTAXIS PROTEIN MCPB"/>
    <property type="match status" value="1"/>
</dbReference>
<dbReference type="SUPFAM" id="SSF58104">
    <property type="entry name" value="Methyl-accepting chemotaxis protein (MCP) signaling domain"/>
    <property type="match status" value="1"/>
</dbReference>
<feature type="coiled-coil region" evidence="4">
    <location>
        <begin position="268"/>
        <end position="302"/>
    </location>
</feature>
<dbReference type="EMBL" id="CP015285">
    <property type="protein sequence ID" value="ANC92407.1"/>
    <property type="molecule type" value="Genomic_DNA"/>
</dbReference>
<comment type="similarity">
    <text evidence="2">Belongs to the methyl-accepting chemotaxis (MCP) protein family.</text>
</comment>
<dbReference type="STRING" id="1226968.A6A40_11115"/>
<reference evidence="8 9" key="1">
    <citation type="journal article" date="2013" name="Int. J. Syst. Evol. Microbiol.">
        <title>Azospirillum humicireducens sp. nov., a nitrogen-fixing bacterium isolated from a microbial fuel cell.</title>
        <authorList>
            <person name="Zhou S."/>
            <person name="Han L."/>
            <person name="Wang Y."/>
            <person name="Yang G."/>
            <person name="Zhuang L."/>
            <person name="Hu P."/>
        </authorList>
    </citation>
    <scope>NUCLEOTIDE SEQUENCE [LARGE SCALE GENOMIC DNA]</scope>
    <source>
        <strain evidence="8 9">SgZ-5</strain>
    </source>
</reference>
<evidence type="ECO:0000259" key="7">
    <source>
        <dbReference type="PROSITE" id="PS50885"/>
    </source>
</evidence>
<dbReference type="KEGG" id="ahu:A6A40_11115"/>
<proteinExistence type="inferred from homology"/>
<evidence type="ECO:0000256" key="1">
    <source>
        <dbReference type="ARBA" id="ARBA00023224"/>
    </source>
</evidence>
<dbReference type="Pfam" id="PF00672">
    <property type="entry name" value="HAMP"/>
    <property type="match status" value="1"/>
</dbReference>
<dbReference type="OrthoDB" id="7294848at2"/>
<dbReference type="AlphaFoldDB" id="A0A161IU88"/>
<accession>A0A161IU88</accession>
<keyword evidence="9" id="KW-1185">Reference proteome</keyword>
<dbReference type="Proteomes" id="UP000077405">
    <property type="component" value="Chromosome"/>
</dbReference>
<evidence type="ECO:0000256" key="5">
    <source>
        <dbReference type="SAM" id="Phobius"/>
    </source>
</evidence>
<dbReference type="PROSITE" id="PS50111">
    <property type="entry name" value="CHEMOTAXIS_TRANSDUC_2"/>
    <property type="match status" value="1"/>
</dbReference>
<evidence type="ECO:0000259" key="6">
    <source>
        <dbReference type="PROSITE" id="PS50111"/>
    </source>
</evidence>
<feature type="transmembrane region" description="Helical" evidence="5">
    <location>
        <begin position="14"/>
        <end position="36"/>
    </location>
</feature>
<keyword evidence="5" id="KW-0472">Membrane</keyword>